<dbReference type="Gene3D" id="3.30.360.10">
    <property type="entry name" value="Dihydrodipicolinate Reductase, domain 2"/>
    <property type="match status" value="1"/>
</dbReference>
<dbReference type="SUPFAM" id="SSF51735">
    <property type="entry name" value="NAD(P)-binding Rossmann-fold domains"/>
    <property type="match status" value="1"/>
</dbReference>
<dbReference type="InterPro" id="IPR006311">
    <property type="entry name" value="TAT_signal"/>
</dbReference>
<protein>
    <submittedName>
        <fullName evidence="2">Inositol 2-dehydrogenase</fullName>
        <ecNumber evidence="2">1.1.1.18</ecNumber>
    </submittedName>
</protein>
<keyword evidence="3" id="KW-1185">Reference proteome</keyword>
<dbReference type="PROSITE" id="PS51318">
    <property type="entry name" value="TAT"/>
    <property type="match status" value="1"/>
</dbReference>
<dbReference type="Proteomes" id="UP000320390">
    <property type="component" value="Chromosome"/>
</dbReference>
<dbReference type="GO" id="GO:0000166">
    <property type="term" value="F:nucleotide binding"/>
    <property type="evidence" value="ECO:0007669"/>
    <property type="project" value="InterPro"/>
</dbReference>
<dbReference type="InterPro" id="IPR000683">
    <property type="entry name" value="Gfo/Idh/MocA-like_OxRdtase_N"/>
</dbReference>
<dbReference type="PANTHER" id="PTHR43818:SF5">
    <property type="entry name" value="OXIDOREDUCTASE FAMILY PROTEIN"/>
    <property type="match status" value="1"/>
</dbReference>
<feature type="domain" description="Gfo/Idh/MocA-like oxidoreductase N-terminal" evidence="1">
    <location>
        <begin position="35"/>
        <end position="158"/>
    </location>
</feature>
<gene>
    <name evidence="2" type="primary">iolG_7</name>
    <name evidence="2" type="ORF">Poly30_56340</name>
</gene>
<dbReference type="Gene3D" id="3.40.50.720">
    <property type="entry name" value="NAD(P)-binding Rossmann-like Domain"/>
    <property type="match status" value="1"/>
</dbReference>
<dbReference type="PANTHER" id="PTHR43818">
    <property type="entry name" value="BCDNA.GH03377"/>
    <property type="match status" value="1"/>
</dbReference>
<proteinExistence type="predicted"/>
<evidence type="ECO:0000259" key="1">
    <source>
        <dbReference type="Pfam" id="PF01408"/>
    </source>
</evidence>
<evidence type="ECO:0000313" key="2">
    <source>
        <dbReference type="EMBL" id="QDV10072.1"/>
    </source>
</evidence>
<dbReference type="EMBL" id="CP036434">
    <property type="protein sequence ID" value="QDV10072.1"/>
    <property type="molecule type" value="Genomic_DNA"/>
</dbReference>
<dbReference type="Pfam" id="PF01408">
    <property type="entry name" value="GFO_IDH_MocA"/>
    <property type="match status" value="1"/>
</dbReference>
<organism evidence="2 3">
    <name type="scientific">Saltatorellus ferox</name>
    <dbReference type="NCBI Taxonomy" id="2528018"/>
    <lineage>
        <taxon>Bacteria</taxon>
        <taxon>Pseudomonadati</taxon>
        <taxon>Planctomycetota</taxon>
        <taxon>Planctomycetia</taxon>
        <taxon>Planctomycetia incertae sedis</taxon>
        <taxon>Saltatorellus</taxon>
    </lineage>
</organism>
<dbReference type="InterPro" id="IPR036291">
    <property type="entry name" value="NAD(P)-bd_dom_sf"/>
</dbReference>
<reference evidence="2 3" key="1">
    <citation type="submission" date="2019-02" db="EMBL/GenBank/DDBJ databases">
        <title>Deep-cultivation of Planctomycetes and their phenomic and genomic characterization uncovers novel biology.</title>
        <authorList>
            <person name="Wiegand S."/>
            <person name="Jogler M."/>
            <person name="Boedeker C."/>
            <person name="Pinto D."/>
            <person name="Vollmers J."/>
            <person name="Rivas-Marin E."/>
            <person name="Kohn T."/>
            <person name="Peeters S.H."/>
            <person name="Heuer A."/>
            <person name="Rast P."/>
            <person name="Oberbeckmann S."/>
            <person name="Bunk B."/>
            <person name="Jeske O."/>
            <person name="Meyerdierks A."/>
            <person name="Storesund J.E."/>
            <person name="Kallscheuer N."/>
            <person name="Luecker S."/>
            <person name="Lage O.M."/>
            <person name="Pohl T."/>
            <person name="Merkel B.J."/>
            <person name="Hornburger P."/>
            <person name="Mueller R.-W."/>
            <person name="Bruemmer F."/>
            <person name="Labrenz M."/>
            <person name="Spormann A.M."/>
            <person name="Op den Camp H."/>
            <person name="Overmann J."/>
            <person name="Amann R."/>
            <person name="Jetten M.S.M."/>
            <person name="Mascher T."/>
            <person name="Medema M.H."/>
            <person name="Devos D.P."/>
            <person name="Kaster A.-K."/>
            <person name="Ovreas L."/>
            <person name="Rohde M."/>
            <person name="Galperin M.Y."/>
            <person name="Jogler C."/>
        </authorList>
    </citation>
    <scope>NUCLEOTIDE SEQUENCE [LARGE SCALE GENOMIC DNA]</scope>
    <source>
        <strain evidence="2 3">Poly30</strain>
    </source>
</reference>
<dbReference type="InterPro" id="IPR050463">
    <property type="entry name" value="Gfo/Idh/MocA_oxidrdct_glycsds"/>
</dbReference>
<keyword evidence="2" id="KW-0560">Oxidoreductase</keyword>
<name>A0A518F146_9BACT</name>
<dbReference type="RefSeq" id="WP_419190742.1">
    <property type="nucleotide sequence ID" value="NZ_CP036434.1"/>
</dbReference>
<evidence type="ECO:0000313" key="3">
    <source>
        <dbReference type="Proteomes" id="UP000320390"/>
    </source>
</evidence>
<dbReference type="SUPFAM" id="SSF55347">
    <property type="entry name" value="Glyceraldehyde-3-phosphate dehydrogenase-like, C-terminal domain"/>
    <property type="match status" value="1"/>
</dbReference>
<accession>A0A518F146</accession>
<dbReference type="AlphaFoldDB" id="A0A518F146"/>
<dbReference type="GO" id="GO:0050112">
    <property type="term" value="F:inositol 2-dehydrogenase (NAD+) activity"/>
    <property type="evidence" value="ECO:0007669"/>
    <property type="project" value="UniProtKB-EC"/>
</dbReference>
<dbReference type="EC" id="1.1.1.18" evidence="2"/>
<sequence>MQPIRRREFLRHSAASAAVFAAPSIRMGRRASDDLRIGVVGVRGRGSNHIDAYEQIEGVQVVAVCDVDASVLEQRAKQLGDKTGRNIAKFTDLRDMLAKGEIDAVSIATPNHLHALHTIWSLAAGKDVYVEKPISHSVWEGQQMVAAARKYGRIVQTGTQARSSTAIQEAIAWLDAGELGAKTHAWGTCFKPRMSIGKVDGPQPIPESVDFALYQGPVGVQPLERRQLHYDWHWQHATGNGDLGNQGIHQVDQARWGLGQADLPEAVISIGGRFGYDDDGDTANTVVTFYDYRPAPMIFEVRGLPHDQAAQENGETWRRAMDRRLGASIGAVVHAEEGYLLLTADYSSARAFDAAGKEVKVWKGSENHFQNFVDAVRQQDASLIRGRVEDGHVSAGLCHMGNDSLALGKAASREEIERAVASEPALAHAFDRMMAHLDLNGIDLANTPLTFGASLRFDTTTGRYIDNDAANRHMRGVYAEGFEVPEIS</sequence>